<dbReference type="PANTHER" id="PTHR11348">
    <property type="entry name" value="CONNECTIVE TISSUE GROWTH FACTOR-RELATED"/>
    <property type="match status" value="1"/>
</dbReference>
<dbReference type="GO" id="GO:0005178">
    <property type="term" value="F:integrin binding"/>
    <property type="evidence" value="ECO:0007669"/>
    <property type="project" value="TreeGrafter"/>
</dbReference>
<dbReference type="InterPro" id="IPR043973">
    <property type="entry name" value="TSP1_CCN"/>
</dbReference>
<dbReference type="PANTHER" id="PTHR11348:SF22">
    <property type="entry name" value="CCN FAMILY MEMBER 5"/>
    <property type="match status" value="1"/>
</dbReference>
<dbReference type="GO" id="GO:0031012">
    <property type="term" value="C:extracellular matrix"/>
    <property type="evidence" value="ECO:0007669"/>
    <property type="project" value="TreeGrafter"/>
</dbReference>
<reference evidence="4" key="2">
    <citation type="submission" date="2025-08" db="UniProtKB">
        <authorList>
            <consortium name="Ensembl"/>
        </authorList>
    </citation>
    <scope>IDENTIFICATION</scope>
</reference>
<evidence type="ECO:0000313" key="4">
    <source>
        <dbReference type="Ensembl" id="ENSENLP00000000702.1"/>
    </source>
</evidence>
<dbReference type="AlphaFoldDB" id="A0A665T572"/>
<evidence type="ECO:0000256" key="2">
    <source>
        <dbReference type="SAM" id="SignalP"/>
    </source>
</evidence>
<dbReference type="InterPro" id="IPR000884">
    <property type="entry name" value="TSP1_rpt"/>
</dbReference>
<proteinExistence type="predicted"/>
<reference evidence="4" key="3">
    <citation type="submission" date="2025-09" db="UniProtKB">
        <authorList>
            <consortium name="Ensembl"/>
        </authorList>
    </citation>
    <scope>IDENTIFICATION</scope>
</reference>
<dbReference type="InterPro" id="IPR036383">
    <property type="entry name" value="TSP1_rpt_sf"/>
</dbReference>
<dbReference type="GO" id="GO:0008201">
    <property type="term" value="F:heparin binding"/>
    <property type="evidence" value="ECO:0007669"/>
    <property type="project" value="TreeGrafter"/>
</dbReference>
<keyword evidence="1 2" id="KW-0732">Signal</keyword>
<evidence type="ECO:0000256" key="1">
    <source>
        <dbReference type="ARBA" id="ARBA00022729"/>
    </source>
</evidence>
<dbReference type="OMA" id="GIPCPEW"/>
<dbReference type="Ensembl" id="ENSENLT00000000821.1">
    <property type="protein sequence ID" value="ENSENLP00000000702.1"/>
    <property type="gene ID" value="ENSENLG00000000502.1"/>
</dbReference>
<dbReference type="Pfam" id="PF19035">
    <property type="entry name" value="TSP1_CCN"/>
    <property type="match status" value="1"/>
</dbReference>
<dbReference type="Proteomes" id="UP000472264">
    <property type="component" value="Chromosome 5"/>
</dbReference>
<keyword evidence="5" id="KW-1185">Reference proteome</keyword>
<accession>A0A665T572</accession>
<dbReference type="GO" id="GO:0007165">
    <property type="term" value="P:signal transduction"/>
    <property type="evidence" value="ECO:0007669"/>
    <property type="project" value="InterPro"/>
</dbReference>
<sequence>MRGITTGSVVLCQMCSGLCQCSPTMPRCPLGIPLMIDSCGCCQLYPRQEDAKRGLKCDQLSLCIRPMCRLCMSATQPLGCELNGTRLEEGQVFQPSCAQLCCCLGGGMSCMPLCTADLQGPADKCHCCKEWVFDSTDDRPWGALSGLLSASIPNGIEWTSDWSPCSHSCGPGVSIHTTNRWRACLLQAETRLCQIRLCQTLL</sequence>
<feature type="chain" id="PRO_5025411382" description="CCN TSP1 domain-containing protein" evidence="2">
    <location>
        <begin position="22"/>
        <end position="202"/>
    </location>
</feature>
<dbReference type="GO" id="GO:0045597">
    <property type="term" value="P:positive regulation of cell differentiation"/>
    <property type="evidence" value="ECO:0007669"/>
    <property type="project" value="TreeGrafter"/>
</dbReference>
<dbReference type="GO" id="GO:0007155">
    <property type="term" value="P:cell adhesion"/>
    <property type="evidence" value="ECO:0007669"/>
    <property type="project" value="TreeGrafter"/>
</dbReference>
<dbReference type="PROSITE" id="PS50092">
    <property type="entry name" value="TSP1"/>
    <property type="match status" value="1"/>
</dbReference>
<feature type="signal peptide" evidence="2">
    <location>
        <begin position="1"/>
        <end position="21"/>
    </location>
</feature>
<dbReference type="Gene3D" id="2.20.100.10">
    <property type="entry name" value="Thrombospondin type-1 (TSP1) repeat"/>
    <property type="match status" value="1"/>
</dbReference>
<organism evidence="4 5">
    <name type="scientific">Echeneis naucrates</name>
    <name type="common">Live sharksucker</name>
    <dbReference type="NCBI Taxonomy" id="173247"/>
    <lineage>
        <taxon>Eukaryota</taxon>
        <taxon>Metazoa</taxon>
        <taxon>Chordata</taxon>
        <taxon>Craniata</taxon>
        <taxon>Vertebrata</taxon>
        <taxon>Euteleostomi</taxon>
        <taxon>Actinopterygii</taxon>
        <taxon>Neopterygii</taxon>
        <taxon>Teleostei</taxon>
        <taxon>Neoteleostei</taxon>
        <taxon>Acanthomorphata</taxon>
        <taxon>Carangaria</taxon>
        <taxon>Carangiformes</taxon>
        <taxon>Echeneidae</taxon>
        <taxon>Echeneis</taxon>
    </lineage>
</organism>
<name>A0A665T572_ECHNA</name>
<feature type="domain" description="CCN TSP1" evidence="3">
    <location>
        <begin position="157"/>
        <end position="198"/>
    </location>
</feature>
<dbReference type="SUPFAM" id="SSF82895">
    <property type="entry name" value="TSP-1 type 1 repeat"/>
    <property type="match status" value="1"/>
</dbReference>
<evidence type="ECO:0000259" key="3">
    <source>
        <dbReference type="Pfam" id="PF19035"/>
    </source>
</evidence>
<dbReference type="GO" id="GO:0005615">
    <property type="term" value="C:extracellular space"/>
    <property type="evidence" value="ECO:0007669"/>
    <property type="project" value="TreeGrafter"/>
</dbReference>
<protein>
    <recommendedName>
        <fullName evidence="3">CCN TSP1 domain-containing protein</fullName>
    </recommendedName>
</protein>
<dbReference type="InterPro" id="IPR050941">
    <property type="entry name" value="CCN"/>
</dbReference>
<reference evidence="4" key="1">
    <citation type="submission" date="2021-04" db="EMBL/GenBank/DDBJ databases">
        <authorList>
            <consortium name="Wellcome Sanger Institute Data Sharing"/>
        </authorList>
    </citation>
    <scope>NUCLEOTIDE SEQUENCE [LARGE SCALE GENOMIC DNA]</scope>
</reference>
<evidence type="ECO:0000313" key="5">
    <source>
        <dbReference type="Proteomes" id="UP000472264"/>
    </source>
</evidence>